<feature type="domain" description="DUF7357" evidence="2">
    <location>
        <begin position="1"/>
        <end position="132"/>
    </location>
</feature>
<accession>A0A9W8ZAM4</accession>
<feature type="region of interest" description="Disordered" evidence="1">
    <location>
        <begin position="169"/>
        <end position="474"/>
    </location>
</feature>
<feature type="compositionally biased region" description="Basic and acidic residues" evidence="1">
    <location>
        <begin position="365"/>
        <end position="388"/>
    </location>
</feature>
<dbReference type="OrthoDB" id="5368821at2759"/>
<comment type="caution">
    <text evidence="3">The sequence shown here is derived from an EMBL/GenBank/DDBJ whole genome shotgun (WGS) entry which is preliminary data.</text>
</comment>
<dbReference type="Proteomes" id="UP001140510">
    <property type="component" value="Unassembled WGS sequence"/>
</dbReference>
<feature type="compositionally biased region" description="Basic and acidic residues" evidence="1">
    <location>
        <begin position="419"/>
        <end position="431"/>
    </location>
</feature>
<feature type="region of interest" description="Disordered" evidence="1">
    <location>
        <begin position="512"/>
        <end position="557"/>
    </location>
</feature>
<feature type="compositionally biased region" description="Basic residues" evidence="1">
    <location>
        <begin position="517"/>
        <end position="527"/>
    </location>
</feature>
<reference evidence="3" key="1">
    <citation type="submission" date="2022-10" db="EMBL/GenBank/DDBJ databases">
        <title>Tapping the CABI collections for fungal endophytes: first genome assemblies for Collariella, Neodidymelliopsis, Ascochyta clinopodiicola, Didymella pomorum, Didymosphaeria variabile, Neocosmospora piperis and Neocucurbitaria cava.</title>
        <authorList>
            <person name="Hill R."/>
        </authorList>
    </citation>
    <scope>NUCLEOTIDE SEQUENCE</scope>
    <source>
        <strain evidence="3">IMI 355091</strain>
    </source>
</reference>
<evidence type="ECO:0000313" key="4">
    <source>
        <dbReference type="Proteomes" id="UP001140510"/>
    </source>
</evidence>
<feature type="compositionally biased region" description="Acidic residues" evidence="1">
    <location>
        <begin position="189"/>
        <end position="269"/>
    </location>
</feature>
<dbReference type="EMBL" id="JAPEVA010000052">
    <property type="protein sequence ID" value="KAJ4403342.1"/>
    <property type="molecule type" value="Genomic_DNA"/>
</dbReference>
<organism evidence="3 4">
    <name type="scientific">Didymella pomorum</name>
    <dbReference type="NCBI Taxonomy" id="749634"/>
    <lineage>
        <taxon>Eukaryota</taxon>
        <taxon>Fungi</taxon>
        <taxon>Dikarya</taxon>
        <taxon>Ascomycota</taxon>
        <taxon>Pezizomycotina</taxon>
        <taxon>Dothideomycetes</taxon>
        <taxon>Pleosporomycetidae</taxon>
        <taxon>Pleosporales</taxon>
        <taxon>Pleosporineae</taxon>
        <taxon>Didymellaceae</taxon>
        <taxon>Didymella</taxon>
    </lineage>
</organism>
<evidence type="ECO:0000256" key="1">
    <source>
        <dbReference type="SAM" id="MobiDB-lite"/>
    </source>
</evidence>
<feature type="compositionally biased region" description="Basic and acidic residues" evidence="1">
    <location>
        <begin position="323"/>
        <end position="343"/>
    </location>
</feature>
<dbReference type="InterPro" id="IPR055781">
    <property type="entry name" value="DUF7357"/>
</dbReference>
<dbReference type="Pfam" id="PF24054">
    <property type="entry name" value="DUF7357"/>
    <property type="match status" value="1"/>
</dbReference>
<protein>
    <recommendedName>
        <fullName evidence="2">DUF7357 domain-containing protein</fullName>
    </recommendedName>
</protein>
<evidence type="ECO:0000259" key="2">
    <source>
        <dbReference type="Pfam" id="PF24054"/>
    </source>
</evidence>
<name>A0A9W8ZAM4_9PLEO</name>
<sequence>MRLRLTIQRNGLPAANILWAVPDTNSATAYTVTRLLEDVSLIVPLEAEHWGLEHYVVEVAGFECLHFMPVGQCLKEDDHVSIRPLMRAEIRARTLTGRHQISDGGQHLVDGVPFGRPYLRQPNRPAVRIPPRKRQRLEEITDEDADQLLWEKETDTTEALVRANQGALVAATPAPKPNGPEKTVRFEQPDLEMDLDADEDEDEEDDEDFAPGEESDDVDVDGSDDSDLDSDSDSDSDTDSSDASDTSDSDSSSDDSSSDSDSESDSDAEPEVRSSKTPVPNINVPPELTNANMSPPGEGKKETQTRNARRTKTNRLNYLKKAGKLDKNANLKDLEQYEEDLRLQRNSGSEPAHPFSQPTGKRKRLEAEEQDQTKADQVEELERRRQEMIAKFSQEPDVVMEEPAPGKIEEVAPAPQHHSKPDEISEKTPERKRLRPDVSAIGRMLARQTKNLIKKPAKVKEPTPEPECSTDPDFWKSRINLSAFECWEEEYELTAPPFPFQQHWDPIGKVMRDAAKARKGKGNKGRKKPAEEELPKENQEDPGEKIFLDYDDDPDANPDVQIHAAIEDQLQQDIATAEQEQAGDDLPPLPEDLSTLPDLTSADIKPGALIVCKFFGVNPVTVTPEISGFKTAIVETEGDSGAGAGTIRLKIAARDLPRKEKKFNSKGERIYDAKDGFFMDDEEDEGLWSGMFGELLEGKLLKAA</sequence>
<feature type="compositionally biased region" description="Basic and acidic residues" evidence="1">
    <location>
        <begin position="528"/>
        <end position="548"/>
    </location>
</feature>
<proteinExistence type="predicted"/>
<dbReference type="AlphaFoldDB" id="A0A9W8ZAM4"/>
<evidence type="ECO:0000313" key="3">
    <source>
        <dbReference type="EMBL" id="KAJ4403342.1"/>
    </source>
</evidence>
<gene>
    <name evidence="3" type="ORF">N0V91_006573</name>
</gene>
<keyword evidence="4" id="KW-1185">Reference proteome</keyword>